<gene>
    <name evidence="1" type="ORF">AFULGI_00008290</name>
</gene>
<dbReference type="Pfam" id="PF01513">
    <property type="entry name" value="NAD_kinase"/>
    <property type="match status" value="1"/>
</dbReference>
<dbReference type="InterPro" id="IPR017438">
    <property type="entry name" value="ATP-NAD_kinase_N"/>
</dbReference>
<name>A0A075WEV1_ARCFL</name>
<evidence type="ECO:0008006" key="3">
    <source>
        <dbReference type="Google" id="ProtNLM"/>
    </source>
</evidence>
<dbReference type="HOGENOM" id="CLU_929381_0_0_2"/>
<proteinExistence type="predicted"/>
<dbReference type="Gene3D" id="3.40.50.10330">
    <property type="entry name" value="Probable inorganic polyphosphate/atp-NAD kinase, domain 1"/>
    <property type="match status" value="1"/>
</dbReference>
<dbReference type="KEGG" id="afg:AFULGI_00008290"/>
<dbReference type="AlphaFoldDB" id="A0A075WEV1"/>
<dbReference type="SMR" id="A0A075WEV1"/>
<dbReference type="GeneID" id="24794346"/>
<sequence length="299" mass="32091">MKVGIVLNPHAGGGFDDLKRRVVVRVLKKLDGEFVTADKVAELLGIEAERVKVKETNTRLDTVNLVKALDGNVDVIAVFGGDGTVSDAASAKPQTPLLCIGIGTTNVSPALCPPDFDRLEEVEMRGLVVKFGGEERVAFNDVVVGSTILSTVDGKRVQVDARRYMRGEKVIATPRKFRARVEVGERVVEGVFGNIFVAMTDRRFLGKGIAGGASLSAFLGFKGVVACVSEGIVVSTYTKEDLRRVEPIVTSTISFDDEVVKIDADEVVSCDGNPLGVGRAEVAIEDGVVRVLKPFKEEE</sequence>
<evidence type="ECO:0000313" key="1">
    <source>
        <dbReference type="EMBL" id="AIG97624.1"/>
    </source>
</evidence>
<dbReference type="InterPro" id="IPR016064">
    <property type="entry name" value="NAD/diacylglycerol_kinase_sf"/>
</dbReference>
<reference evidence="1 2" key="1">
    <citation type="submission" date="2013-07" db="EMBL/GenBank/DDBJ databases">
        <title>Genome of Archaeoglobus fulgidus.</title>
        <authorList>
            <person name="Fiebig A."/>
            <person name="Birkeland N.-K."/>
        </authorList>
    </citation>
    <scope>NUCLEOTIDE SEQUENCE [LARGE SCALE GENOMIC DNA]</scope>
    <source>
        <strain evidence="1 2">DSM 8774</strain>
    </source>
</reference>
<dbReference type="RefSeq" id="WP_010878251.1">
    <property type="nucleotide sequence ID" value="NZ_CP006577.1"/>
</dbReference>
<accession>A0A075WEV1</accession>
<dbReference type="GO" id="GO:0006741">
    <property type="term" value="P:NADP+ biosynthetic process"/>
    <property type="evidence" value="ECO:0007669"/>
    <property type="project" value="InterPro"/>
</dbReference>
<dbReference type="SUPFAM" id="SSF111331">
    <property type="entry name" value="NAD kinase/diacylglycerol kinase-like"/>
    <property type="match status" value="1"/>
</dbReference>
<organism evidence="1 2">
    <name type="scientific">Archaeoglobus fulgidus DSM 8774</name>
    <dbReference type="NCBI Taxonomy" id="1344584"/>
    <lineage>
        <taxon>Archaea</taxon>
        <taxon>Methanobacteriati</taxon>
        <taxon>Methanobacteriota</taxon>
        <taxon>Archaeoglobi</taxon>
        <taxon>Archaeoglobales</taxon>
        <taxon>Archaeoglobaceae</taxon>
        <taxon>Archaeoglobus</taxon>
    </lineage>
</organism>
<dbReference type="GO" id="GO:0003951">
    <property type="term" value="F:NAD+ kinase activity"/>
    <property type="evidence" value="ECO:0007669"/>
    <property type="project" value="InterPro"/>
</dbReference>
<dbReference type="Proteomes" id="UP000028501">
    <property type="component" value="Chromosome"/>
</dbReference>
<protein>
    <recommendedName>
        <fullName evidence="3">DAGKc domain-containing protein</fullName>
    </recommendedName>
</protein>
<evidence type="ECO:0000313" key="2">
    <source>
        <dbReference type="Proteomes" id="UP000028501"/>
    </source>
</evidence>
<dbReference type="EMBL" id="CP006577">
    <property type="protein sequence ID" value="AIG97624.1"/>
    <property type="molecule type" value="Genomic_DNA"/>
</dbReference>
<dbReference type="InterPro" id="IPR002504">
    <property type="entry name" value="NADK"/>
</dbReference>